<dbReference type="STRING" id="1254432.SCE1572_24920"/>
<sequence length="173" mass="19350">MTTLLEARERIYRNLFGEPADEARVAQLKEALLGFSPSTPGSESRAIEVLRVLNAGEEPPFDLSQLAALRKVFLPPRPMSPVQADDGAALAARRYWHALVFGGVDQVRDLWSRLHDFAAVRSAENRARVVELLVIMIPGSTWGDDQLDALVTISVRDTVFRSLAWWDTVHDAW</sequence>
<organism evidence="1 2">
    <name type="scientific">Sorangium cellulosum So0157-2</name>
    <dbReference type="NCBI Taxonomy" id="1254432"/>
    <lineage>
        <taxon>Bacteria</taxon>
        <taxon>Pseudomonadati</taxon>
        <taxon>Myxococcota</taxon>
        <taxon>Polyangia</taxon>
        <taxon>Polyangiales</taxon>
        <taxon>Polyangiaceae</taxon>
        <taxon>Sorangium</taxon>
    </lineage>
</organism>
<dbReference type="HOGENOM" id="CLU_1546594_0_0_7"/>
<protein>
    <submittedName>
        <fullName evidence="1">Uncharacterized protein</fullName>
    </submittedName>
</protein>
<dbReference type="KEGG" id="scu:SCE1572_24920"/>
<dbReference type="EMBL" id="CP003969">
    <property type="protein sequence ID" value="AGP37447.1"/>
    <property type="molecule type" value="Genomic_DNA"/>
</dbReference>
<accession>S4XW74</accession>
<dbReference type="AlphaFoldDB" id="S4XW74"/>
<dbReference type="PATRIC" id="fig|1254432.3.peg.5659"/>
<name>S4XW74_SORCE</name>
<dbReference type="RefSeq" id="WP_020736907.1">
    <property type="nucleotide sequence ID" value="NC_021658.1"/>
</dbReference>
<proteinExistence type="predicted"/>
<dbReference type="Proteomes" id="UP000014803">
    <property type="component" value="Chromosome"/>
</dbReference>
<dbReference type="OrthoDB" id="9870557at2"/>
<evidence type="ECO:0000313" key="2">
    <source>
        <dbReference type="Proteomes" id="UP000014803"/>
    </source>
</evidence>
<reference evidence="1 2" key="1">
    <citation type="journal article" date="2013" name="Sci. Rep.">
        <title>Extraordinary expansion of a Sorangium cellulosum genome from an alkaline milieu.</title>
        <authorList>
            <person name="Han K."/>
            <person name="Li Z.F."/>
            <person name="Peng R."/>
            <person name="Zhu L.P."/>
            <person name="Zhou T."/>
            <person name="Wang L.G."/>
            <person name="Li S.G."/>
            <person name="Zhang X.B."/>
            <person name="Hu W."/>
            <person name="Wu Z.H."/>
            <person name="Qin N."/>
            <person name="Li Y.Z."/>
        </authorList>
    </citation>
    <scope>NUCLEOTIDE SEQUENCE [LARGE SCALE GENOMIC DNA]</scope>
    <source>
        <strain evidence="1 2">So0157-2</strain>
    </source>
</reference>
<evidence type="ECO:0000313" key="1">
    <source>
        <dbReference type="EMBL" id="AGP37447.1"/>
    </source>
</evidence>
<gene>
    <name evidence="1" type="ORF">SCE1572_24920</name>
</gene>